<accession>A0AAN9RC08</accession>
<name>A0AAN9RC08_CANGL</name>
<gene>
    <name evidence="1" type="ORF">VNO77_03219</name>
</gene>
<comment type="caution">
    <text evidence="1">The sequence shown here is derived from an EMBL/GenBank/DDBJ whole genome shotgun (WGS) entry which is preliminary data.</text>
</comment>
<evidence type="ECO:0000313" key="2">
    <source>
        <dbReference type="Proteomes" id="UP001367508"/>
    </source>
</evidence>
<evidence type="ECO:0000313" key="1">
    <source>
        <dbReference type="EMBL" id="KAK7361173.1"/>
    </source>
</evidence>
<keyword evidence="2" id="KW-1185">Reference proteome</keyword>
<dbReference type="EMBL" id="JAYMYQ010000001">
    <property type="protein sequence ID" value="KAK7361173.1"/>
    <property type="molecule type" value="Genomic_DNA"/>
</dbReference>
<proteinExistence type="predicted"/>
<organism evidence="1 2">
    <name type="scientific">Canavalia gladiata</name>
    <name type="common">Sword bean</name>
    <name type="synonym">Dolichos gladiatus</name>
    <dbReference type="NCBI Taxonomy" id="3824"/>
    <lineage>
        <taxon>Eukaryota</taxon>
        <taxon>Viridiplantae</taxon>
        <taxon>Streptophyta</taxon>
        <taxon>Embryophyta</taxon>
        <taxon>Tracheophyta</taxon>
        <taxon>Spermatophyta</taxon>
        <taxon>Magnoliopsida</taxon>
        <taxon>eudicotyledons</taxon>
        <taxon>Gunneridae</taxon>
        <taxon>Pentapetalae</taxon>
        <taxon>rosids</taxon>
        <taxon>fabids</taxon>
        <taxon>Fabales</taxon>
        <taxon>Fabaceae</taxon>
        <taxon>Papilionoideae</taxon>
        <taxon>50 kb inversion clade</taxon>
        <taxon>NPAAA clade</taxon>
        <taxon>indigoferoid/millettioid clade</taxon>
        <taxon>Phaseoleae</taxon>
        <taxon>Canavalia</taxon>
    </lineage>
</organism>
<protein>
    <submittedName>
        <fullName evidence="1">Uncharacterized protein</fullName>
    </submittedName>
</protein>
<dbReference type="AlphaFoldDB" id="A0AAN9RC08"/>
<sequence length="101" mass="11401">MAEKVRGILERLLSSIGRNRPSQQWSERTKLAQAVMGEAMLTKEVFARYLLGCDTVAVSGGSGWFKVELGRHQDFDNLQEKDVSWWFRALILESSAARNNG</sequence>
<dbReference type="Proteomes" id="UP001367508">
    <property type="component" value="Unassembled WGS sequence"/>
</dbReference>
<reference evidence="1 2" key="1">
    <citation type="submission" date="2024-01" db="EMBL/GenBank/DDBJ databases">
        <title>The genomes of 5 underutilized Papilionoideae crops provide insights into root nodulation and disease resistanc.</title>
        <authorList>
            <person name="Jiang F."/>
        </authorList>
    </citation>
    <scope>NUCLEOTIDE SEQUENCE [LARGE SCALE GENOMIC DNA]</scope>
    <source>
        <strain evidence="1">LVBAO_FW01</strain>
        <tissue evidence="1">Leaves</tissue>
    </source>
</reference>